<proteinExistence type="predicted"/>
<dbReference type="Proteomes" id="UP000821845">
    <property type="component" value="Chromosome 10"/>
</dbReference>
<keyword evidence="2" id="KW-1185">Reference proteome</keyword>
<protein>
    <submittedName>
        <fullName evidence="1">Uncharacterized protein</fullName>
    </submittedName>
</protein>
<comment type="caution">
    <text evidence="1">The sequence shown here is derived from an EMBL/GenBank/DDBJ whole genome shotgun (WGS) entry which is preliminary data.</text>
</comment>
<evidence type="ECO:0000313" key="2">
    <source>
        <dbReference type="Proteomes" id="UP000821845"/>
    </source>
</evidence>
<gene>
    <name evidence="1" type="ORF">HPB50_006942</name>
</gene>
<name>A0ACB7TAU3_HYAAI</name>
<organism evidence="1 2">
    <name type="scientific">Hyalomma asiaticum</name>
    <name type="common">Tick</name>
    <dbReference type="NCBI Taxonomy" id="266040"/>
    <lineage>
        <taxon>Eukaryota</taxon>
        <taxon>Metazoa</taxon>
        <taxon>Ecdysozoa</taxon>
        <taxon>Arthropoda</taxon>
        <taxon>Chelicerata</taxon>
        <taxon>Arachnida</taxon>
        <taxon>Acari</taxon>
        <taxon>Parasitiformes</taxon>
        <taxon>Ixodida</taxon>
        <taxon>Ixodoidea</taxon>
        <taxon>Ixodidae</taxon>
        <taxon>Hyalomminae</taxon>
        <taxon>Hyalomma</taxon>
    </lineage>
</organism>
<accession>A0ACB7TAU3</accession>
<reference evidence="1" key="1">
    <citation type="submission" date="2020-05" db="EMBL/GenBank/DDBJ databases">
        <title>Large-scale comparative analyses of tick genomes elucidate their genetic diversity and vector capacities.</title>
        <authorList>
            <person name="Jia N."/>
            <person name="Wang J."/>
            <person name="Shi W."/>
            <person name="Du L."/>
            <person name="Sun Y."/>
            <person name="Zhan W."/>
            <person name="Jiang J."/>
            <person name="Wang Q."/>
            <person name="Zhang B."/>
            <person name="Ji P."/>
            <person name="Sakyi L.B."/>
            <person name="Cui X."/>
            <person name="Yuan T."/>
            <person name="Jiang B."/>
            <person name="Yang W."/>
            <person name="Lam T.T.-Y."/>
            <person name="Chang Q."/>
            <person name="Ding S."/>
            <person name="Wang X."/>
            <person name="Zhu J."/>
            <person name="Ruan X."/>
            <person name="Zhao L."/>
            <person name="Wei J."/>
            <person name="Que T."/>
            <person name="Du C."/>
            <person name="Cheng J."/>
            <person name="Dai P."/>
            <person name="Han X."/>
            <person name="Huang E."/>
            <person name="Gao Y."/>
            <person name="Liu J."/>
            <person name="Shao H."/>
            <person name="Ye R."/>
            <person name="Li L."/>
            <person name="Wei W."/>
            <person name="Wang X."/>
            <person name="Wang C."/>
            <person name="Yang T."/>
            <person name="Huo Q."/>
            <person name="Li W."/>
            <person name="Guo W."/>
            <person name="Chen H."/>
            <person name="Zhou L."/>
            <person name="Ni X."/>
            <person name="Tian J."/>
            <person name="Zhou Y."/>
            <person name="Sheng Y."/>
            <person name="Liu T."/>
            <person name="Pan Y."/>
            <person name="Xia L."/>
            <person name="Li J."/>
            <person name="Zhao F."/>
            <person name="Cao W."/>
        </authorList>
    </citation>
    <scope>NUCLEOTIDE SEQUENCE</scope>
    <source>
        <strain evidence="1">Hyas-2018</strain>
    </source>
</reference>
<evidence type="ECO:0000313" key="1">
    <source>
        <dbReference type="EMBL" id="KAH6942517.1"/>
    </source>
</evidence>
<dbReference type="EMBL" id="CM023490">
    <property type="protein sequence ID" value="KAH6942517.1"/>
    <property type="molecule type" value="Genomic_DNA"/>
</dbReference>
<sequence>MFDFDYCDRARDSARSVNRSTGIATTGWISCFTERQCHIKRMRAFVAILQHLRCNGSLSLTRCILTLPQGDKAASFGPEAGVSPPTSTAGDKAEEHHGPALLEFAAWVAAWIQRKMAAAAPEVAQLRGTKASGRYVHFID</sequence>